<keyword evidence="1" id="KW-1133">Transmembrane helix</keyword>
<dbReference type="OrthoDB" id="3181223at2"/>
<organism evidence="2 3">
    <name type="scientific">Paenibacillus tyrfis</name>
    <dbReference type="NCBI Taxonomy" id="1501230"/>
    <lineage>
        <taxon>Bacteria</taxon>
        <taxon>Bacillati</taxon>
        <taxon>Bacillota</taxon>
        <taxon>Bacilli</taxon>
        <taxon>Bacillales</taxon>
        <taxon>Paenibacillaceae</taxon>
        <taxon>Paenibacillus</taxon>
    </lineage>
</organism>
<protein>
    <submittedName>
        <fullName evidence="2">Uncharacterized protein</fullName>
    </submittedName>
</protein>
<reference evidence="2 3" key="1">
    <citation type="submission" date="2014-06" db="EMBL/GenBank/DDBJ databases">
        <title>Draft genome sequence of Paenibacillus sp. MSt1.</title>
        <authorList>
            <person name="Aw Y.K."/>
            <person name="Ong K.S."/>
            <person name="Gan H.M."/>
            <person name="Lee S.M."/>
        </authorList>
    </citation>
    <scope>NUCLEOTIDE SEQUENCE [LARGE SCALE GENOMIC DNA]</scope>
    <source>
        <strain evidence="2 3">MSt1</strain>
    </source>
</reference>
<name>A0A081NWR7_9BACL</name>
<evidence type="ECO:0000313" key="2">
    <source>
        <dbReference type="EMBL" id="KEQ22890.1"/>
    </source>
</evidence>
<gene>
    <name evidence="2" type="ORF">ET33_21345</name>
</gene>
<sequence>MSKQKVIINAAAGGVSFTVFWMVVHYFTDKDVSIGPGLIGGVCWFLGALIISSFKKNNYH</sequence>
<evidence type="ECO:0000313" key="3">
    <source>
        <dbReference type="Proteomes" id="UP000028123"/>
    </source>
</evidence>
<feature type="transmembrane region" description="Helical" evidence="1">
    <location>
        <begin position="34"/>
        <end position="54"/>
    </location>
</feature>
<dbReference type="EMBL" id="JNVM01000031">
    <property type="protein sequence ID" value="KEQ22890.1"/>
    <property type="molecule type" value="Genomic_DNA"/>
</dbReference>
<dbReference type="RefSeq" id="WP_036690243.1">
    <property type="nucleotide sequence ID" value="NZ_JNVM01000031.1"/>
</dbReference>
<keyword evidence="1" id="KW-0472">Membrane</keyword>
<accession>A0A081NWR7</accession>
<keyword evidence="3" id="KW-1185">Reference proteome</keyword>
<dbReference type="AlphaFoldDB" id="A0A081NWR7"/>
<comment type="caution">
    <text evidence="2">The sequence shown here is derived from an EMBL/GenBank/DDBJ whole genome shotgun (WGS) entry which is preliminary data.</text>
</comment>
<proteinExistence type="predicted"/>
<keyword evidence="1" id="KW-0812">Transmembrane</keyword>
<evidence type="ECO:0000256" key="1">
    <source>
        <dbReference type="SAM" id="Phobius"/>
    </source>
</evidence>
<dbReference type="Proteomes" id="UP000028123">
    <property type="component" value="Unassembled WGS sequence"/>
</dbReference>
<feature type="transmembrane region" description="Helical" evidence="1">
    <location>
        <begin position="7"/>
        <end position="28"/>
    </location>
</feature>